<dbReference type="SUPFAM" id="SSF55811">
    <property type="entry name" value="Nudix"/>
    <property type="match status" value="1"/>
</dbReference>
<name>A0ABW0EIX8_9PSEU</name>
<dbReference type="GO" id="GO:0016787">
    <property type="term" value="F:hydrolase activity"/>
    <property type="evidence" value="ECO:0007669"/>
    <property type="project" value="UniProtKB-KW"/>
</dbReference>
<protein>
    <submittedName>
        <fullName evidence="4">NUDIX hydrolase</fullName>
    </submittedName>
</protein>
<evidence type="ECO:0000313" key="5">
    <source>
        <dbReference type="Proteomes" id="UP001596157"/>
    </source>
</evidence>
<dbReference type="Proteomes" id="UP001596157">
    <property type="component" value="Unassembled WGS sequence"/>
</dbReference>
<accession>A0ABW0EIX8</accession>
<gene>
    <name evidence="4" type="ORF">ACFPM7_07370</name>
</gene>
<dbReference type="PANTHER" id="PTHR43046">
    <property type="entry name" value="GDP-MANNOSE MANNOSYL HYDROLASE"/>
    <property type="match status" value="1"/>
</dbReference>
<evidence type="ECO:0000259" key="3">
    <source>
        <dbReference type="PROSITE" id="PS51462"/>
    </source>
</evidence>
<comment type="cofactor">
    <cofactor evidence="1">
        <name>Mg(2+)</name>
        <dbReference type="ChEBI" id="CHEBI:18420"/>
    </cofactor>
</comment>
<evidence type="ECO:0000313" key="4">
    <source>
        <dbReference type="EMBL" id="MFC5286867.1"/>
    </source>
</evidence>
<dbReference type="EMBL" id="JBHSKF010000003">
    <property type="protein sequence ID" value="MFC5286867.1"/>
    <property type="molecule type" value="Genomic_DNA"/>
</dbReference>
<dbReference type="PROSITE" id="PS00893">
    <property type="entry name" value="NUDIX_BOX"/>
    <property type="match status" value="1"/>
</dbReference>
<feature type="domain" description="Nudix hydrolase" evidence="3">
    <location>
        <begin position="4"/>
        <end position="125"/>
    </location>
</feature>
<dbReference type="RefSeq" id="WP_378245258.1">
    <property type="nucleotide sequence ID" value="NZ_JBHSKF010000003.1"/>
</dbReference>
<reference evidence="5" key="1">
    <citation type="journal article" date="2019" name="Int. J. Syst. Evol. Microbiol.">
        <title>The Global Catalogue of Microorganisms (GCM) 10K type strain sequencing project: providing services to taxonomists for standard genome sequencing and annotation.</title>
        <authorList>
            <consortium name="The Broad Institute Genomics Platform"/>
            <consortium name="The Broad Institute Genome Sequencing Center for Infectious Disease"/>
            <person name="Wu L."/>
            <person name="Ma J."/>
        </authorList>
    </citation>
    <scope>NUCLEOTIDE SEQUENCE [LARGE SCALE GENOMIC DNA]</scope>
    <source>
        <strain evidence="5">CCUG 59778</strain>
    </source>
</reference>
<keyword evidence="5" id="KW-1185">Reference proteome</keyword>
<dbReference type="Gene3D" id="3.90.79.10">
    <property type="entry name" value="Nucleoside Triphosphate Pyrophosphohydrolase"/>
    <property type="match status" value="1"/>
</dbReference>
<dbReference type="InterPro" id="IPR015797">
    <property type="entry name" value="NUDIX_hydrolase-like_dom_sf"/>
</dbReference>
<evidence type="ECO:0000256" key="1">
    <source>
        <dbReference type="ARBA" id="ARBA00001946"/>
    </source>
</evidence>
<keyword evidence="2 4" id="KW-0378">Hydrolase</keyword>
<sequence length="142" mass="15817">MSAPKHSVSVAGIIVNQDGRVLLTQRRDNDNWEPPGGVLELNETMEEGLRREVLEETRLHVSVDQLTGVYKNMARGIVAVVFRCTPRAGSLSPTDEVKRLNWATLDEAALMVPPVYFVRVRDAFSGRARFRAHDGVTIFPSS</sequence>
<proteinExistence type="predicted"/>
<dbReference type="InterPro" id="IPR020084">
    <property type="entry name" value="NUDIX_hydrolase_CS"/>
</dbReference>
<organism evidence="4 5">
    <name type="scientific">Actinokineospora guangxiensis</name>
    <dbReference type="NCBI Taxonomy" id="1490288"/>
    <lineage>
        <taxon>Bacteria</taxon>
        <taxon>Bacillati</taxon>
        <taxon>Actinomycetota</taxon>
        <taxon>Actinomycetes</taxon>
        <taxon>Pseudonocardiales</taxon>
        <taxon>Pseudonocardiaceae</taxon>
        <taxon>Actinokineospora</taxon>
    </lineage>
</organism>
<dbReference type="Pfam" id="PF00293">
    <property type="entry name" value="NUDIX"/>
    <property type="match status" value="1"/>
</dbReference>
<dbReference type="InterPro" id="IPR000086">
    <property type="entry name" value="NUDIX_hydrolase_dom"/>
</dbReference>
<evidence type="ECO:0000256" key="2">
    <source>
        <dbReference type="ARBA" id="ARBA00022801"/>
    </source>
</evidence>
<dbReference type="PROSITE" id="PS51462">
    <property type="entry name" value="NUDIX"/>
    <property type="match status" value="1"/>
</dbReference>
<dbReference type="PANTHER" id="PTHR43046:SF2">
    <property type="entry name" value="8-OXO-DGTP DIPHOSPHATASE-RELATED"/>
    <property type="match status" value="1"/>
</dbReference>
<comment type="caution">
    <text evidence="4">The sequence shown here is derived from an EMBL/GenBank/DDBJ whole genome shotgun (WGS) entry which is preliminary data.</text>
</comment>